<feature type="transmembrane region" description="Helical" evidence="11">
    <location>
        <begin position="392"/>
        <end position="412"/>
    </location>
</feature>
<dbReference type="CDD" id="cd08544">
    <property type="entry name" value="Reeler"/>
    <property type="match status" value="1"/>
</dbReference>
<evidence type="ECO:0000259" key="13">
    <source>
        <dbReference type="PROSITE" id="PS50836"/>
    </source>
</evidence>
<dbReference type="PROSITE" id="PS51019">
    <property type="entry name" value="REELIN"/>
    <property type="match status" value="1"/>
</dbReference>
<keyword evidence="12" id="KW-0732">Signal</keyword>
<feature type="transmembrane region" description="Helical" evidence="11">
    <location>
        <begin position="495"/>
        <end position="519"/>
    </location>
</feature>
<dbReference type="EMBL" id="GFDF01000941">
    <property type="protein sequence ID" value="JAV13143.1"/>
    <property type="molecule type" value="Transcribed_RNA"/>
</dbReference>
<accession>A0A1L8E328</accession>
<keyword evidence="10" id="KW-0325">Glycoprotein</keyword>
<keyword evidence="8" id="KW-0408">Iron</keyword>
<evidence type="ECO:0000256" key="7">
    <source>
        <dbReference type="ARBA" id="ARBA00022989"/>
    </source>
</evidence>
<dbReference type="CDD" id="cd08760">
    <property type="entry name" value="Cyt_b561_FRRS1_like"/>
    <property type="match status" value="1"/>
</dbReference>
<sequence>MVSFVLLCAVFTAILRLSQPLPNGAPESVCFTLLPFHGGGIAPQTNVAPFSFQPSASVIGQGQTLRVEIEGLTSELTFGGFMLQARSVAPPYGVIGRFNPTSDGLVKLINCNGQDNTITHVSPQAKTRISVEWEAPQDYVGPVVFNGTVAQDYGHFWVGIESSPLQVVPRGGAPPPGGISTTRRPFSSTRPVYEPIQPAQSKILATDTIYDGCGATKSCFGIPDNCVKQRQCQAITTVTARGERFYFEVKSGHNNPAYVAVGLSKDDKMMDDSVIECVPEGGRVNVYASWTEARPYNAVRQAGGHLRLLNSSFNDGVIYCNVERDARTTVMGKTFDLLNNEYYLLLAAGSSLREAGVGFHNIMYRPTSRGARLTDPTNFEAASLLLYRLHGAFMLIAWIGTASAGILLARYFKQTWVGSQMCDKDMWFAWHRVLMVSTWILTMAGFIIIFVEVKGWSQAQNPHAILGLVTTILCFIQPIGAFFRPHPGSKNRPFFNWGHWLGGNAAHILAIVTIFFAVKLPRADLPEWMDWILVAFVAFHVLMHFVFSIAGCASDRASGQRITAFPMTDMTPSRSSMGSERKQDAPYSKFRKVLLGLYLTIIILFVIALVVIAVLAPIETSVSELSNKITN</sequence>
<dbReference type="GO" id="GO:0016020">
    <property type="term" value="C:membrane"/>
    <property type="evidence" value="ECO:0007669"/>
    <property type="project" value="UniProtKB-SubCell"/>
</dbReference>
<feature type="transmembrane region" description="Helical" evidence="11">
    <location>
        <begin position="433"/>
        <end position="451"/>
    </location>
</feature>
<evidence type="ECO:0000313" key="16">
    <source>
        <dbReference type="EMBL" id="JAV13143.1"/>
    </source>
</evidence>
<comment type="subcellular location">
    <subcellularLocation>
        <location evidence="2">Membrane</location>
        <topology evidence="2">Multi-pass membrane protein</topology>
    </subcellularLocation>
</comment>
<dbReference type="PROSITE" id="PS50836">
    <property type="entry name" value="DOMON"/>
    <property type="match status" value="1"/>
</dbReference>
<dbReference type="Gene3D" id="1.20.120.1770">
    <property type="match status" value="1"/>
</dbReference>
<evidence type="ECO:0000256" key="3">
    <source>
        <dbReference type="ARBA" id="ARBA00009195"/>
    </source>
</evidence>
<dbReference type="AlphaFoldDB" id="A0A1L8E328"/>
<dbReference type="InterPro" id="IPR042307">
    <property type="entry name" value="Reeler_sf"/>
</dbReference>
<dbReference type="SMART" id="SM00665">
    <property type="entry name" value="B561"/>
    <property type="match status" value="1"/>
</dbReference>
<dbReference type="Gene3D" id="2.60.40.4060">
    <property type="entry name" value="Reeler domain"/>
    <property type="match status" value="1"/>
</dbReference>
<evidence type="ECO:0000256" key="8">
    <source>
        <dbReference type="ARBA" id="ARBA00023004"/>
    </source>
</evidence>
<reference evidence="16" key="1">
    <citation type="submission" date="2016-12" db="EMBL/GenBank/DDBJ databases">
        <title>An insight into the sialome and mialome of the sand fly, Nyssomyia neivai.</title>
        <authorList>
            <person name="Sebastian V."/>
            <person name="Goulart T.M."/>
            <person name="Oliveira W."/>
            <person name="Calvo E."/>
            <person name="Oliveira L.F."/>
            <person name="Pinto M.C."/>
            <person name="Rosselino A.M."/>
            <person name="Ribeiro J.M."/>
        </authorList>
    </citation>
    <scope>NUCLEOTIDE SEQUENCE</scope>
</reference>
<evidence type="ECO:0000259" key="15">
    <source>
        <dbReference type="PROSITE" id="PS51019"/>
    </source>
</evidence>
<evidence type="ECO:0000256" key="11">
    <source>
        <dbReference type="SAM" id="Phobius"/>
    </source>
</evidence>
<feature type="transmembrane region" description="Helical" evidence="11">
    <location>
        <begin position="593"/>
        <end position="618"/>
    </location>
</feature>
<dbReference type="Pfam" id="PF03188">
    <property type="entry name" value="Cytochrom_B561"/>
    <property type="match status" value="1"/>
</dbReference>
<dbReference type="Pfam" id="PF02014">
    <property type="entry name" value="Reeler"/>
    <property type="match status" value="1"/>
</dbReference>
<feature type="domain" description="Reelin" evidence="15">
    <location>
        <begin position="15"/>
        <end position="185"/>
    </location>
</feature>
<organism evidence="16">
    <name type="scientific">Nyssomyia neivai</name>
    <dbReference type="NCBI Taxonomy" id="330878"/>
    <lineage>
        <taxon>Eukaryota</taxon>
        <taxon>Metazoa</taxon>
        <taxon>Ecdysozoa</taxon>
        <taxon>Arthropoda</taxon>
        <taxon>Hexapoda</taxon>
        <taxon>Insecta</taxon>
        <taxon>Pterygota</taxon>
        <taxon>Neoptera</taxon>
        <taxon>Endopterygota</taxon>
        <taxon>Diptera</taxon>
        <taxon>Nematocera</taxon>
        <taxon>Psychodoidea</taxon>
        <taxon>Psychodidae</taxon>
        <taxon>Nyssomyia</taxon>
    </lineage>
</organism>
<dbReference type="InterPro" id="IPR002861">
    <property type="entry name" value="Reeler_dom"/>
</dbReference>
<keyword evidence="5 11" id="KW-0812">Transmembrane</keyword>
<evidence type="ECO:0000256" key="5">
    <source>
        <dbReference type="ARBA" id="ARBA00022692"/>
    </source>
</evidence>
<feature type="domain" description="Cytochrome b561" evidence="14">
    <location>
        <begin position="348"/>
        <end position="553"/>
    </location>
</feature>
<evidence type="ECO:0000256" key="4">
    <source>
        <dbReference type="ARBA" id="ARBA00022448"/>
    </source>
</evidence>
<keyword evidence="6" id="KW-0249">Electron transport</keyword>
<feature type="domain" description="DOMON" evidence="13">
    <location>
        <begin position="230"/>
        <end position="349"/>
    </location>
</feature>
<proteinExistence type="inferred from homology"/>
<protein>
    <submittedName>
        <fullName evidence="16">Putative reeler domain protein</fullName>
    </submittedName>
</protein>
<dbReference type="PROSITE" id="PS50939">
    <property type="entry name" value="CYTOCHROME_B561"/>
    <property type="match status" value="1"/>
</dbReference>
<evidence type="ECO:0000256" key="6">
    <source>
        <dbReference type="ARBA" id="ARBA00022982"/>
    </source>
</evidence>
<evidence type="ECO:0000256" key="2">
    <source>
        <dbReference type="ARBA" id="ARBA00004141"/>
    </source>
</evidence>
<keyword evidence="7 11" id="KW-1133">Transmembrane helix</keyword>
<evidence type="ECO:0000256" key="10">
    <source>
        <dbReference type="ARBA" id="ARBA00023180"/>
    </source>
</evidence>
<dbReference type="CDD" id="cd09628">
    <property type="entry name" value="DOMON_SDR_2_like"/>
    <property type="match status" value="1"/>
</dbReference>
<evidence type="ECO:0000256" key="9">
    <source>
        <dbReference type="ARBA" id="ARBA00023136"/>
    </source>
</evidence>
<dbReference type="Pfam" id="PF03351">
    <property type="entry name" value="DOMON"/>
    <property type="match status" value="1"/>
</dbReference>
<keyword evidence="4" id="KW-0813">Transport</keyword>
<dbReference type="InterPro" id="IPR005018">
    <property type="entry name" value="DOMON_domain"/>
</dbReference>
<keyword evidence="9 11" id="KW-0472">Membrane</keyword>
<dbReference type="PANTHER" id="PTHR45828">
    <property type="entry name" value="CYTOCHROME B561/FERRIC REDUCTASE TRANSMEMBRANE"/>
    <property type="match status" value="1"/>
</dbReference>
<feature type="chain" id="PRO_5012159846" evidence="12">
    <location>
        <begin position="21"/>
        <end position="631"/>
    </location>
</feature>
<feature type="transmembrane region" description="Helical" evidence="11">
    <location>
        <begin position="531"/>
        <end position="553"/>
    </location>
</feature>
<dbReference type="InterPro" id="IPR051237">
    <property type="entry name" value="Ferric-chelate_Red/DefProt"/>
</dbReference>
<dbReference type="PANTHER" id="PTHR45828:SF38">
    <property type="entry name" value="FERRIC-CHELATE REDUCTASE 1 HOMOLOG-RELATED"/>
    <property type="match status" value="1"/>
</dbReference>
<evidence type="ECO:0000256" key="1">
    <source>
        <dbReference type="ARBA" id="ARBA00001970"/>
    </source>
</evidence>
<comment type="similarity">
    <text evidence="3">Belongs to the FRRS1 family.</text>
</comment>
<evidence type="ECO:0000256" key="12">
    <source>
        <dbReference type="SAM" id="SignalP"/>
    </source>
</evidence>
<feature type="signal peptide" evidence="12">
    <location>
        <begin position="1"/>
        <end position="20"/>
    </location>
</feature>
<name>A0A1L8E328_9DIPT</name>
<dbReference type="SMART" id="SM00664">
    <property type="entry name" value="DoH"/>
    <property type="match status" value="1"/>
</dbReference>
<feature type="transmembrane region" description="Helical" evidence="11">
    <location>
        <begin position="463"/>
        <end position="483"/>
    </location>
</feature>
<dbReference type="GO" id="GO:0140571">
    <property type="term" value="F:transmembrane ascorbate ferrireductase activity"/>
    <property type="evidence" value="ECO:0007669"/>
    <property type="project" value="TreeGrafter"/>
</dbReference>
<evidence type="ECO:0000259" key="14">
    <source>
        <dbReference type="PROSITE" id="PS50939"/>
    </source>
</evidence>
<comment type="cofactor">
    <cofactor evidence="1">
        <name>heme b</name>
        <dbReference type="ChEBI" id="CHEBI:60344"/>
    </cofactor>
</comment>
<dbReference type="InterPro" id="IPR006593">
    <property type="entry name" value="Cyt_b561/ferric_Rdtase_TM"/>
</dbReference>